<dbReference type="Gene3D" id="1.10.1240.40">
    <property type="entry name" value="ENT domain"/>
    <property type="match status" value="1"/>
</dbReference>
<dbReference type="GO" id="GO:0005634">
    <property type="term" value="C:nucleus"/>
    <property type="evidence" value="ECO:0007669"/>
    <property type="project" value="UniProtKB-SubCell"/>
</dbReference>
<feature type="region of interest" description="Disordered" evidence="3">
    <location>
        <begin position="1"/>
        <end position="34"/>
    </location>
</feature>
<reference evidence="5" key="1">
    <citation type="submission" date="2022-03" db="EMBL/GenBank/DDBJ databases">
        <title>A functionally conserved STORR gene fusion in Papaver species that diverged 16.8 million years ago.</title>
        <authorList>
            <person name="Catania T."/>
        </authorList>
    </citation>
    <scope>NUCLEOTIDE SEQUENCE</scope>
    <source>
        <strain evidence="5">S-191538</strain>
    </source>
</reference>
<dbReference type="PANTHER" id="PTHR33432">
    <property type="entry name" value="PROTEIN EMSY-LIKE 4"/>
    <property type="match status" value="1"/>
</dbReference>
<dbReference type="Gene3D" id="2.30.30.140">
    <property type="match status" value="1"/>
</dbReference>
<comment type="subcellular location">
    <subcellularLocation>
        <location evidence="1">Nucleus</location>
    </subcellularLocation>
</comment>
<dbReference type="PANTHER" id="PTHR33432:SF27">
    <property type="entry name" value="PROTEIN EMSY-LIKE 3"/>
    <property type="match status" value="1"/>
</dbReference>
<evidence type="ECO:0000313" key="7">
    <source>
        <dbReference type="Proteomes" id="UP001177140"/>
    </source>
</evidence>
<dbReference type="PROSITE" id="PS51138">
    <property type="entry name" value="ENT"/>
    <property type="match status" value="1"/>
</dbReference>
<evidence type="ECO:0000256" key="2">
    <source>
        <dbReference type="ARBA" id="ARBA00023242"/>
    </source>
</evidence>
<organism evidence="5 7">
    <name type="scientific">Papaver nudicaule</name>
    <name type="common">Iceland poppy</name>
    <dbReference type="NCBI Taxonomy" id="74823"/>
    <lineage>
        <taxon>Eukaryota</taxon>
        <taxon>Viridiplantae</taxon>
        <taxon>Streptophyta</taxon>
        <taxon>Embryophyta</taxon>
        <taxon>Tracheophyta</taxon>
        <taxon>Spermatophyta</taxon>
        <taxon>Magnoliopsida</taxon>
        <taxon>Ranunculales</taxon>
        <taxon>Papaveraceae</taxon>
        <taxon>Papaveroideae</taxon>
        <taxon>Papaver</taxon>
    </lineage>
</organism>
<feature type="compositionally biased region" description="Basic and acidic residues" evidence="3">
    <location>
        <begin position="308"/>
        <end position="333"/>
    </location>
</feature>
<evidence type="ECO:0000256" key="3">
    <source>
        <dbReference type="SAM" id="MobiDB-lite"/>
    </source>
</evidence>
<dbReference type="SUPFAM" id="SSF63748">
    <property type="entry name" value="Tudor/PWWP/MBT"/>
    <property type="match status" value="1"/>
</dbReference>
<gene>
    <name evidence="6" type="ORF">MKW94_003517</name>
    <name evidence="5" type="ORF">MKW94_010366</name>
</gene>
<protein>
    <recommendedName>
        <fullName evidence="4">ENT domain-containing protein</fullName>
    </recommendedName>
</protein>
<dbReference type="InterPro" id="IPR033485">
    <property type="entry name" value="EMSY-LIKE_plant"/>
</dbReference>
<dbReference type="AlphaFoldDB" id="A0AA42B002"/>
<feature type="region of interest" description="Disordered" evidence="3">
    <location>
        <begin position="399"/>
        <end position="419"/>
    </location>
</feature>
<dbReference type="SUPFAM" id="SSF158639">
    <property type="entry name" value="ENT-like"/>
    <property type="match status" value="1"/>
</dbReference>
<feature type="region of interest" description="Disordered" evidence="3">
    <location>
        <begin position="302"/>
        <end position="342"/>
    </location>
</feature>
<dbReference type="FunFam" id="1.10.1240.40:FF:000005">
    <property type="entry name" value="ENT domain containing protein, expressed"/>
    <property type="match status" value="1"/>
</dbReference>
<feature type="compositionally biased region" description="Polar residues" evidence="3">
    <location>
        <begin position="1"/>
        <end position="17"/>
    </location>
</feature>
<comment type="caution">
    <text evidence="5">The sequence shown here is derived from an EMBL/GenBank/DDBJ whole genome shotgun (WGS) entry which is preliminary data.</text>
</comment>
<dbReference type="EMBL" id="JAJJMA010281536">
    <property type="protein sequence ID" value="MCL7046467.1"/>
    <property type="molecule type" value="Genomic_DNA"/>
</dbReference>
<evidence type="ECO:0000313" key="6">
    <source>
        <dbReference type="EMBL" id="MCL7048998.1"/>
    </source>
</evidence>
<dbReference type="Proteomes" id="UP001177140">
    <property type="component" value="Unassembled WGS sequence"/>
</dbReference>
<dbReference type="SMART" id="SM01191">
    <property type="entry name" value="ENT"/>
    <property type="match status" value="1"/>
</dbReference>
<dbReference type="CDD" id="cd20404">
    <property type="entry name" value="Tudor_Agenet_AtEML-like"/>
    <property type="match status" value="1"/>
</dbReference>
<dbReference type="InterPro" id="IPR036142">
    <property type="entry name" value="ENT_dom-like_sf"/>
</dbReference>
<dbReference type="GO" id="GO:0050832">
    <property type="term" value="P:defense response to fungus"/>
    <property type="evidence" value="ECO:0007669"/>
    <property type="project" value="InterPro"/>
</dbReference>
<sequence>MDSDSSGTGDDLPSNSQNRGRRVGRAAGNGRSFIAGSAPHPRFYHDMEAQIHHLEQDAYISVLRAFKVQSDAISWEKESLMTELRRELRVSDEEHRELLGRVNADDIIIRIREWRKAGHQPGMLTTAQPTHDAIVATFRKKQKISNSVPSLSSNPHMLSASMQPSLISGKRGVAVGARGKKPKSGQPLPGVSLIKPVQYPLTGPAGRGFRPSRGLSGALVTNGRVGAGSSDPYIGRKVMTRWPEDNNFYEAVITDYDPSQGLHALVYDMHTNDEAFEWVNLNEISPEDIRWEGGNMGISRKGGRGVKKALDHDSVVPWEGRGREDRSQPEKDLPPLQNTNGKKNLDDIEMILTETVVKEVEKVFLLSCPDPLEIEKAMAMLKNQEKTLIETLARIADASDGESADDGNHANTHGPSMGRDLLFPGKQHDINEHLMMRGNGIGEQGINDFGREARVAASDGDDEMVIVDV</sequence>
<accession>A0AA42B002</accession>
<keyword evidence="7" id="KW-1185">Reference proteome</keyword>
<keyword evidence="2" id="KW-0539">Nucleus</keyword>
<evidence type="ECO:0000259" key="4">
    <source>
        <dbReference type="PROSITE" id="PS51138"/>
    </source>
</evidence>
<name>A0AA42B002_PAPNU</name>
<dbReference type="EMBL" id="JAJJMA010310782">
    <property type="protein sequence ID" value="MCL7048998.1"/>
    <property type="molecule type" value="Genomic_DNA"/>
</dbReference>
<evidence type="ECO:0000313" key="5">
    <source>
        <dbReference type="EMBL" id="MCL7046467.1"/>
    </source>
</evidence>
<dbReference type="Pfam" id="PF03735">
    <property type="entry name" value="ENT"/>
    <property type="match status" value="1"/>
</dbReference>
<dbReference type="InterPro" id="IPR005491">
    <property type="entry name" value="ENT_dom"/>
</dbReference>
<proteinExistence type="predicted"/>
<evidence type="ECO:0000256" key="1">
    <source>
        <dbReference type="ARBA" id="ARBA00004123"/>
    </source>
</evidence>
<feature type="domain" description="ENT" evidence="4">
    <location>
        <begin position="47"/>
        <end position="137"/>
    </location>
</feature>